<dbReference type="SUPFAM" id="SSF46785">
    <property type="entry name" value="Winged helix' DNA-binding domain"/>
    <property type="match status" value="1"/>
</dbReference>
<keyword evidence="4" id="KW-0804">Transcription</keyword>
<dbReference type="FunFam" id="1.10.10.10:FF:000001">
    <property type="entry name" value="LysR family transcriptional regulator"/>
    <property type="match status" value="1"/>
</dbReference>
<accession>A0A1H6BHN7</accession>
<dbReference type="InterPro" id="IPR036390">
    <property type="entry name" value="WH_DNA-bd_sf"/>
</dbReference>
<dbReference type="GO" id="GO:0003700">
    <property type="term" value="F:DNA-binding transcription factor activity"/>
    <property type="evidence" value="ECO:0007669"/>
    <property type="project" value="InterPro"/>
</dbReference>
<evidence type="ECO:0000256" key="2">
    <source>
        <dbReference type="ARBA" id="ARBA00023015"/>
    </source>
</evidence>
<dbReference type="Pfam" id="PF00126">
    <property type="entry name" value="HTH_1"/>
    <property type="match status" value="1"/>
</dbReference>
<dbReference type="Gene3D" id="3.40.190.290">
    <property type="match status" value="1"/>
</dbReference>
<name>A0A1H6BHN7_9GAMM</name>
<proteinExistence type="inferred from homology"/>
<sequence>MHPAYAIAYLANIPIIVSTVCIFEKLKPEHMLDNLRIFIAAVEKGSLSGAAAALEMTIATVSRRVSELEKSLGSELLHRSNRGLSLTPAGQRYYDECAAYIREVETRLADLDASLNELAGGLRICAPRNIGSGPLDLFWQQFVARYPQISLSLNLVDPSADMTDARADLNICSGEQKSSGLIQKHLGSITPVLVAAPQGPQPETLDTLAEAPTIAADIFSDWTLHNAGQTSPINKQHQHLSNDMSVTLNLAKAGAGVALLPLSLVHDALADGSLVRVMPEWSGADRPIYLIWPYQRALSIRARVFRDALIDFLREQRWFNNAPGL</sequence>
<evidence type="ECO:0000256" key="1">
    <source>
        <dbReference type="ARBA" id="ARBA00009437"/>
    </source>
</evidence>
<reference evidence="6 7" key="1">
    <citation type="submission" date="2016-10" db="EMBL/GenBank/DDBJ databases">
        <authorList>
            <person name="de Groot N.N."/>
        </authorList>
    </citation>
    <scope>NUCLEOTIDE SEQUENCE [LARGE SCALE GENOMIC DNA]</scope>
    <source>
        <strain evidence="6 7">DSM 22012</strain>
    </source>
</reference>
<evidence type="ECO:0000259" key="5">
    <source>
        <dbReference type="PROSITE" id="PS50931"/>
    </source>
</evidence>
<dbReference type="SUPFAM" id="SSF53850">
    <property type="entry name" value="Periplasmic binding protein-like II"/>
    <property type="match status" value="1"/>
</dbReference>
<dbReference type="GO" id="GO:0043565">
    <property type="term" value="F:sequence-specific DNA binding"/>
    <property type="evidence" value="ECO:0007669"/>
    <property type="project" value="TreeGrafter"/>
</dbReference>
<dbReference type="CDD" id="cd08422">
    <property type="entry name" value="PBP2_CrgA_like"/>
    <property type="match status" value="1"/>
</dbReference>
<dbReference type="InterPro" id="IPR005119">
    <property type="entry name" value="LysR_subst-bd"/>
</dbReference>
<evidence type="ECO:0000256" key="3">
    <source>
        <dbReference type="ARBA" id="ARBA00023125"/>
    </source>
</evidence>
<dbReference type="InterPro" id="IPR036388">
    <property type="entry name" value="WH-like_DNA-bd_sf"/>
</dbReference>
<keyword evidence="2" id="KW-0805">Transcription regulation</keyword>
<dbReference type="EMBL" id="FNVQ01000002">
    <property type="protein sequence ID" value="SEG59905.1"/>
    <property type="molecule type" value="Genomic_DNA"/>
</dbReference>
<dbReference type="PANTHER" id="PTHR30537:SF5">
    <property type="entry name" value="HTH-TYPE TRANSCRIPTIONAL ACTIVATOR TTDR-RELATED"/>
    <property type="match status" value="1"/>
</dbReference>
<dbReference type="Gene3D" id="1.10.10.10">
    <property type="entry name" value="Winged helix-like DNA-binding domain superfamily/Winged helix DNA-binding domain"/>
    <property type="match status" value="1"/>
</dbReference>
<dbReference type="PANTHER" id="PTHR30537">
    <property type="entry name" value="HTH-TYPE TRANSCRIPTIONAL REGULATOR"/>
    <property type="match status" value="1"/>
</dbReference>
<evidence type="ECO:0000256" key="4">
    <source>
        <dbReference type="ARBA" id="ARBA00023163"/>
    </source>
</evidence>
<evidence type="ECO:0000313" key="7">
    <source>
        <dbReference type="Proteomes" id="UP000236745"/>
    </source>
</evidence>
<organism evidence="6 7">
    <name type="scientific">Marinobacterium lutimaris</name>
    <dbReference type="NCBI Taxonomy" id="568106"/>
    <lineage>
        <taxon>Bacteria</taxon>
        <taxon>Pseudomonadati</taxon>
        <taxon>Pseudomonadota</taxon>
        <taxon>Gammaproteobacteria</taxon>
        <taxon>Oceanospirillales</taxon>
        <taxon>Oceanospirillaceae</taxon>
        <taxon>Marinobacterium</taxon>
    </lineage>
</organism>
<dbReference type="InterPro" id="IPR000847">
    <property type="entry name" value="LysR_HTH_N"/>
</dbReference>
<protein>
    <submittedName>
        <fullName evidence="6">Transcriptional regulator, LysR family</fullName>
    </submittedName>
</protein>
<gene>
    <name evidence="6" type="ORF">SAMN05444390_102644</name>
</gene>
<dbReference type="GO" id="GO:0006351">
    <property type="term" value="P:DNA-templated transcription"/>
    <property type="evidence" value="ECO:0007669"/>
    <property type="project" value="TreeGrafter"/>
</dbReference>
<comment type="similarity">
    <text evidence="1">Belongs to the LysR transcriptional regulatory family.</text>
</comment>
<dbReference type="InterPro" id="IPR058163">
    <property type="entry name" value="LysR-type_TF_proteobact-type"/>
</dbReference>
<evidence type="ECO:0000313" key="6">
    <source>
        <dbReference type="EMBL" id="SEG59905.1"/>
    </source>
</evidence>
<keyword evidence="7" id="KW-1185">Reference proteome</keyword>
<dbReference type="Proteomes" id="UP000236745">
    <property type="component" value="Unassembled WGS sequence"/>
</dbReference>
<dbReference type="Pfam" id="PF03466">
    <property type="entry name" value="LysR_substrate"/>
    <property type="match status" value="1"/>
</dbReference>
<dbReference type="PROSITE" id="PS50931">
    <property type="entry name" value="HTH_LYSR"/>
    <property type="match status" value="1"/>
</dbReference>
<dbReference type="AlphaFoldDB" id="A0A1H6BHN7"/>
<feature type="domain" description="HTH lysR-type" evidence="5">
    <location>
        <begin position="35"/>
        <end position="87"/>
    </location>
</feature>
<keyword evidence="3" id="KW-0238">DNA-binding</keyword>